<protein>
    <recommendedName>
        <fullName evidence="3">DUF2252 domain-containing protein</fullName>
    </recommendedName>
</protein>
<dbReference type="OrthoDB" id="1491115at2"/>
<sequence>MSFVDENTAFEEWLRSQCHVVEADLDYKHVRMKKDAFTFLRATFFRWAQRIETICPTLREAPAAPSVGDAHTENFGTWRDGDGRLVWGVNDFDEAAVIAYPFDLVRLATSVRLAPGAALDNHAAAKAILDGYGEGLDRPGPMLLDENATLMRPFVEGAEDSPRKFWDEVASYPAAEPPGEVQDVLRLSLPADAVVERFASRRKGGGGLGRPRFVAAARWRGGGVVREAKALVPSAWNWAHGRGGSAPSFSDLATGKYRSPDPFLRDVGKFIVRRIAADSRKIELGETAGAELSLRLLSAMAMDLASIHAVNNSDRQAIREHLVAQPPDWLHDAAAAAAVDVKKDFDEWRR</sequence>
<dbReference type="RefSeq" id="WP_012591666.1">
    <property type="nucleotide sequence ID" value="NC_011666.1"/>
</dbReference>
<dbReference type="Pfam" id="PF10009">
    <property type="entry name" value="DUF2252"/>
    <property type="match status" value="1"/>
</dbReference>
<dbReference type="EMBL" id="CP001280">
    <property type="protein sequence ID" value="ACK51597.1"/>
    <property type="molecule type" value="Genomic_DNA"/>
</dbReference>
<dbReference type="STRING" id="395965.Msil_2675"/>
<name>B8EQA7_METSB</name>
<dbReference type="InterPro" id="IPR011009">
    <property type="entry name" value="Kinase-like_dom_sf"/>
</dbReference>
<dbReference type="KEGG" id="msl:Msil_2675"/>
<keyword evidence="2" id="KW-1185">Reference proteome</keyword>
<dbReference type="eggNOG" id="COG4320">
    <property type="taxonomic scope" value="Bacteria"/>
</dbReference>
<reference evidence="1 2" key="1">
    <citation type="journal article" date="2010" name="J. Bacteriol.">
        <title>Complete genome sequence of the aerobic facultative methanotroph Methylocella silvestris BL2.</title>
        <authorList>
            <person name="Chen Y."/>
            <person name="Crombie A."/>
            <person name="Rahman M.T."/>
            <person name="Dedysh S.N."/>
            <person name="Liesack W."/>
            <person name="Stott M.B."/>
            <person name="Alam M."/>
            <person name="Theisen A.R."/>
            <person name="Murrell J.C."/>
            <person name="Dunfield P.F."/>
        </authorList>
    </citation>
    <scope>NUCLEOTIDE SEQUENCE [LARGE SCALE GENOMIC DNA]</scope>
    <source>
        <strain evidence="2">DSM 15510 / CIP 108128 / LMG 27833 / NCIMB 13906 / BL2</strain>
    </source>
</reference>
<proteinExistence type="predicted"/>
<dbReference type="SUPFAM" id="SSF56112">
    <property type="entry name" value="Protein kinase-like (PK-like)"/>
    <property type="match status" value="1"/>
</dbReference>
<gene>
    <name evidence="1" type="ordered locus">Msil_2675</name>
</gene>
<dbReference type="InterPro" id="IPR018721">
    <property type="entry name" value="DUF2252"/>
</dbReference>
<dbReference type="HOGENOM" id="CLU_068450_0_0_5"/>
<dbReference type="PANTHER" id="PTHR39441">
    <property type="entry name" value="DUF2252 DOMAIN-CONTAINING PROTEIN"/>
    <property type="match status" value="1"/>
</dbReference>
<dbReference type="Proteomes" id="UP000002257">
    <property type="component" value="Chromosome"/>
</dbReference>
<dbReference type="AlphaFoldDB" id="B8EQA7"/>
<evidence type="ECO:0008006" key="3">
    <source>
        <dbReference type="Google" id="ProtNLM"/>
    </source>
</evidence>
<accession>B8EQA7</accession>
<organism evidence="1 2">
    <name type="scientific">Methylocella silvestris (strain DSM 15510 / CIP 108128 / LMG 27833 / NCIMB 13906 / BL2)</name>
    <dbReference type="NCBI Taxonomy" id="395965"/>
    <lineage>
        <taxon>Bacteria</taxon>
        <taxon>Pseudomonadati</taxon>
        <taxon>Pseudomonadota</taxon>
        <taxon>Alphaproteobacteria</taxon>
        <taxon>Hyphomicrobiales</taxon>
        <taxon>Beijerinckiaceae</taxon>
        <taxon>Methylocella</taxon>
    </lineage>
</organism>
<dbReference type="PANTHER" id="PTHR39441:SF1">
    <property type="entry name" value="DUF2252 DOMAIN-CONTAINING PROTEIN"/>
    <property type="match status" value="1"/>
</dbReference>
<evidence type="ECO:0000313" key="2">
    <source>
        <dbReference type="Proteomes" id="UP000002257"/>
    </source>
</evidence>
<evidence type="ECO:0000313" key="1">
    <source>
        <dbReference type="EMBL" id="ACK51597.1"/>
    </source>
</evidence>